<evidence type="ECO:0000256" key="3">
    <source>
        <dbReference type="ARBA" id="ARBA00023136"/>
    </source>
</evidence>
<evidence type="ECO:0000313" key="8">
    <source>
        <dbReference type="Proteomes" id="UP000076079"/>
    </source>
</evidence>
<evidence type="ECO:0000256" key="6">
    <source>
        <dbReference type="SAM" id="SignalP"/>
    </source>
</evidence>
<sequence length="238" mass="24262" precursor="true">MRTFLRSIVAAGAAALAVVATPDLAAAQSARASRPTVAVLDMDFGSVQQWWSGNWDIGKGVADLLVDELVNDGSFRVIERKRLDAILAEQNFSNSERAEPDAASVAKIGKALGVKYLIVGSITKFGTENKNVGVNGGAFGGGKFGLGKVGTSKGKATVAVTVRMVDTSTGEIMISAKGQAESSRSGLLLGAAGGGGAGGGGEVAMGSSEFRETILGEATEKAVGMLLTNLVAKKTNLQ</sequence>
<name>A0A143PWQ2_LUTPR</name>
<dbReference type="InterPro" id="IPR005534">
    <property type="entry name" value="Curli_assmbl/transp-comp_CsgG"/>
</dbReference>
<dbReference type="KEGG" id="abac:LuPra_06288"/>
<dbReference type="PANTHER" id="PTHR41164:SF1">
    <property type="entry name" value="CURLI PRODUCTION ASSEMBLY_TRANSPORT COMPONENT CSGG"/>
    <property type="match status" value="1"/>
</dbReference>
<dbReference type="Proteomes" id="UP000076079">
    <property type="component" value="Chromosome"/>
</dbReference>
<dbReference type="STRING" id="1855912.LuPra_06288"/>
<keyword evidence="1" id="KW-1003">Cell membrane</keyword>
<dbReference type="AlphaFoldDB" id="A0A143PWQ2"/>
<keyword evidence="8" id="KW-1185">Reference proteome</keyword>
<accession>A0A143PWQ2</accession>
<protein>
    <submittedName>
        <fullName evidence="7">Curli production assembly/transport component CsgG</fullName>
    </submittedName>
</protein>
<evidence type="ECO:0000256" key="4">
    <source>
        <dbReference type="ARBA" id="ARBA00023139"/>
    </source>
</evidence>
<dbReference type="PANTHER" id="PTHR41164">
    <property type="entry name" value="CURLI PRODUCTION ASSEMBLY/TRANSPORT COMPONENT CSGG"/>
    <property type="match status" value="1"/>
</dbReference>
<feature type="signal peptide" evidence="6">
    <location>
        <begin position="1"/>
        <end position="25"/>
    </location>
</feature>
<evidence type="ECO:0000313" key="7">
    <source>
        <dbReference type="EMBL" id="AMY13002.1"/>
    </source>
</evidence>
<dbReference type="Gene3D" id="3.40.50.10610">
    <property type="entry name" value="ABC-type transport auxiliary lipoprotein component"/>
    <property type="match status" value="1"/>
</dbReference>
<dbReference type="OrthoDB" id="116322at2"/>
<keyword evidence="4" id="KW-0564">Palmitate</keyword>
<gene>
    <name evidence="7" type="ORF">LuPra_06288</name>
</gene>
<reference evidence="7 8" key="1">
    <citation type="journal article" date="2016" name="Genome Announc.">
        <title>First Complete Genome Sequence of a Subdivision 6 Acidobacterium Strain.</title>
        <authorList>
            <person name="Huang S."/>
            <person name="Vieira S."/>
            <person name="Bunk B."/>
            <person name="Riedel T."/>
            <person name="Sproer C."/>
            <person name="Overmann J."/>
        </authorList>
    </citation>
    <scope>NUCLEOTIDE SEQUENCE [LARGE SCALE GENOMIC DNA]</scope>
    <source>
        <strain evidence="8">DSM 100886 HEG_-6_39</strain>
    </source>
</reference>
<organism evidence="7 8">
    <name type="scientific">Luteitalea pratensis</name>
    <dbReference type="NCBI Taxonomy" id="1855912"/>
    <lineage>
        <taxon>Bacteria</taxon>
        <taxon>Pseudomonadati</taxon>
        <taxon>Acidobacteriota</taxon>
        <taxon>Vicinamibacteria</taxon>
        <taxon>Vicinamibacterales</taxon>
        <taxon>Vicinamibacteraceae</taxon>
        <taxon>Luteitalea</taxon>
    </lineage>
</organism>
<evidence type="ECO:0000256" key="5">
    <source>
        <dbReference type="ARBA" id="ARBA00023288"/>
    </source>
</evidence>
<keyword evidence="5" id="KW-0449">Lipoprotein</keyword>
<dbReference type="GO" id="GO:0030288">
    <property type="term" value="C:outer membrane-bounded periplasmic space"/>
    <property type="evidence" value="ECO:0007669"/>
    <property type="project" value="InterPro"/>
</dbReference>
<feature type="chain" id="PRO_5007512100" evidence="6">
    <location>
        <begin position="26"/>
        <end position="238"/>
    </location>
</feature>
<reference evidence="8" key="2">
    <citation type="submission" date="2016-04" db="EMBL/GenBank/DDBJ databases">
        <title>First Complete Genome Sequence of a Subdivision 6 Acidobacterium.</title>
        <authorList>
            <person name="Huang S."/>
            <person name="Vieira S."/>
            <person name="Bunk B."/>
            <person name="Riedel T."/>
            <person name="Sproeer C."/>
            <person name="Overmann J."/>
        </authorList>
    </citation>
    <scope>NUCLEOTIDE SEQUENCE [LARGE SCALE GENOMIC DNA]</scope>
    <source>
        <strain evidence="8">DSM 100886 HEG_-6_39</strain>
    </source>
</reference>
<keyword evidence="2 6" id="KW-0732">Signal</keyword>
<dbReference type="Pfam" id="PF03783">
    <property type="entry name" value="CsgG"/>
    <property type="match status" value="1"/>
</dbReference>
<dbReference type="RefSeq" id="WP_157899917.1">
    <property type="nucleotide sequence ID" value="NZ_CP015136.1"/>
</dbReference>
<dbReference type="EMBL" id="CP015136">
    <property type="protein sequence ID" value="AMY13002.1"/>
    <property type="molecule type" value="Genomic_DNA"/>
</dbReference>
<evidence type="ECO:0000256" key="1">
    <source>
        <dbReference type="ARBA" id="ARBA00022475"/>
    </source>
</evidence>
<evidence type="ECO:0000256" key="2">
    <source>
        <dbReference type="ARBA" id="ARBA00022729"/>
    </source>
</evidence>
<proteinExistence type="predicted"/>
<keyword evidence="3" id="KW-0472">Membrane</keyword>